<dbReference type="FunFam" id="3.40.50.300:FF:000840">
    <property type="entry name" value="Immune-associated nucleotide-binding protein 9"/>
    <property type="match status" value="1"/>
</dbReference>
<evidence type="ECO:0000256" key="2">
    <source>
        <dbReference type="ARBA" id="ARBA00022741"/>
    </source>
</evidence>
<dbReference type="Pfam" id="PF04548">
    <property type="entry name" value="AIG1"/>
    <property type="match status" value="1"/>
</dbReference>
<evidence type="ECO:0000259" key="5">
    <source>
        <dbReference type="PROSITE" id="PS51720"/>
    </source>
</evidence>
<dbReference type="SMR" id="A0A1J6IY82"/>
<dbReference type="PANTHER" id="PTHR10903:SF150">
    <property type="entry name" value="AIG1-TYPE G DOMAIN-CONTAINING PROTEIN"/>
    <property type="match status" value="1"/>
</dbReference>
<dbReference type="Gramene" id="OIT02647">
    <property type="protein sequence ID" value="OIT02647"/>
    <property type="gene ID" value="A4A49_14438"/>
</dbReference>
<comment type="caution">
    <text evidence="6">The sequence shown here is derived from an EMBL/GenBank/DDBJ whole genome shotgun (WGS) entry which is preliminary data.</text>
</comment>
<dbReference type="GO" id="GO:0005525">
    <property type="term" value="F:GTP binding"/>
    <property type="evidence" value="ECO:0007669"/>
    <property type="project" value="UniProtKB-KW"/>
</dbReference>
<dbReference type="OMA" id="PITATCE"/>
<dbReference type="InterPro" id="IPR027417">
    <property type="entry name" value="P-loop_NTPase"/>
</dbReference>
<feature type="coiled-coil region" evidence="4">
    <location>
        <begin position="186"/>
        <end position="243"/>
    </location>
</feature>
<keyword evidence="7" id="KW-1185">Reference proteome</keyword>
<accession>A0A1J6IY82</accession>
<evidence type="ECO:0000313" key="6">
    <source>
        <dbReference type="EMBL" id="OIT02647.1"/>
    </source>
</evidence>
<dbReference type="EMBL" id="MJEQ01037188">
    <property type="protein sequence ID" value="OIT02647.1"/>
    <property type="molecule type" value="Genomic_DNA"/>
</dbReference>
<proteinExistence type="inferred from homology"/>
<comment type="similarity">
    <text evidence="1">Belongs to the TRAFAC class TrmE-Era-EngA-EngB-Septin-like GTPase superfamily. AIG1/Toc34/Toc159-like paraseptin GTPase family. IAN subfamily.</text>
</comment>
<dbReference type="STRING" id="49451.A0A1J6IY82"/>
<keyword evidence="3" id="KW-0342">GTP-binding</keyword>
<sequence length="251" mass="27691">MGGSAILSDCWEFASNEARTLVLVGCTGDGKSSTGNSILGRKAFRSMPQSAGVTSTCEIQRTQLPNGQILDVIDTPGLFDFSADPGIVGNEIVKCVDLAKDGIHAVLLVLSVRSRFSREEQAAVQSFLEFFGYKISDYMIVVFTGGDDLEYSDVTLDDYLGADCPDPLKEGAMNYHNQKAKVDSSAAYSEQEIKELKDEMQRSYEEQIRRISEAVETKLKKTMERLEKQLEEEHAARIAAEQNAKEARIAN</sequence>
<protein>
    <recommendedName>
        <fullName evidence="5">AIG1-type G domain-containing protein</fullName>
    </recommendedName>
</protein>
<dbReference type="SUPFAM" id="SSF52540">
    <property type="entry name" value="P-loop containing nucleoside triphosphate hydrolases"/>
    <property type="match status" value="1"/>
</dbReference>
<keyword evidence="4" id="KW-0175">Coiled coil</keyword>
<dbReference type="PROSITE" id="PS51720">
    <property type="entry name" value="G_AIG1"/>
    <property type="match status" value="1"/>
</dbReference>
<evidence type="ECO:0000313" key="7">
    <source>
        <dbReference type="Proteomes" id="UP000187609"/>
    </source>
</evidence>
<reference evidence="6" key="1">
    <citation type="submission" date="2016-11" db="EMBL/GenBank/DDBJ databases">
        <title>The genome of Nicotiana attenuata.</title>
        <authorList>
            <person name="Xu S."/>
            <person name="Brockmoeller T."/>
            <person name="Gaquerel E."/>
            <person name="Navarro A."/>
            <person name="Kuhl H."/>
            <person name="Gase K."/>
            <person name="Ling Z."/>
            <person name="Zhou W."/>
            <person name="Kreitzer C."/>
            <person name="Stanke M."/>
            <person name="Tang H."/>
            <person name="Lyons E."/>
            <person name="Pandey P."/>
            <person name="Pandey S.P."/>
            <person name="Timmermann B."/>
            <person name="Baldwin I.T."/>
        </authorList>
    </citation>
    <scope>NUCLEOTIDE SEQUENCE [LARGE SCALE GENOMIC DNA]</scope>
    <source>
        <strain evidence="6">UT</strain>
    </source>
</reference>
<evidence type="ECO:0000256" key="1">
    <source>
        <dbReference type="ARBA" id="ARBA00008535"/>
    </source>
</evidence>
<dbReference type="Gene3D" id="3.40.50.300">
    <property type="entry name" value="P-loop containing nucleotide triphosphate hydrolases"/>
    <property type="match status" value="1"/>
</dbReference>
<dbReference type="InterPro" id="IPR006703">
    <property type="entry name" value="G_AIG1"/>
</dbReference>
<dbReference type="AlphaFoldDB" id="A0A1J6IY82"/>
<keyword evidence="2" id="KW-0547">Nucleotide-binding</keyword>
<dbReference type="InterPro" id="IPR045058">
    <property type="entry name" value="GIMA/IAN/Toc"/>
</dbReference>
<evidence type="ECO:0000256" key="4">
    <source>
        <dbReference type="SAM" id="Coils"/>
    </source>
</evidence>
<dbReference type="Proteomes" id="UP000187609">
    <property type="component" value="Unassembled WGS sequence"/>
</dbReference>
<feature type="domain" description="AIG1-type G" evidence="5">
    <location>
        <begin position="16"/>
        <end position="231"/>
    </location>
</feature>
<gene>
    <name evidence="6" type="primary">PP2A3_0</name>
    <name evidence="6" type="ORF">A4A49_14438</name>
</gene>
<name>A0A1J6IY82_NICAT</name>
<organism evidence="6 7">
    <name type="scientific">Nicotiana attenuata</name>
    <name type="common">Coyote tobacco</name>
    <dbReference type="NCBI Taxonomy" id="49451"/>
    <lineage>
        <taxon>Eukaryota</taxon>
        <taxon>Viridiplantae</taxon>
        <taxon>Streptophyta</taxon>
        <taxon>Embryophyta</taxon>
        <taxon>Tracheophyta</taxon>
        <taxon>Spermatophyta</taxon>
        <taxon>Magnoliopsida</taxon>
        <taxon>eudicotyledons</taxon>
        <taxon>Gunneridae</taxon>
        <taxon>Pentapetalae</taxon>
        <taxon>asterids</taxon>
        <taxon>lamiids</taxon>
        <taxon>Solanales</taxon>
        <taxon>Solanaceae</taxon>
        <taxon>Nicotianoideae</taxon>
        <taxon>Nicotianeae</taxon>
        <taxon>Nicotiana</taxon>
    </lineage>
</organism>
<evidence type="ECO:0000256" key="3">
    <source>
        <dbReference type="ARBA" id="ARBA00023134"/>
    </source>
</evidence>
<dbReference type="PANTHER" id="PTHR10903">
    <property type="entry name" value="GTPASE, IMAP FAMILY MEMBER-RELATED"/>
    <property type="match status" value="1"/>
</dbReference>